<evidence type="ECO:0000313" key="1">
    <source>
        <dbReference type="EMBL" id="KAI3746494.1"/>
    </source>
</evidence>
<evidence type="ECO:0000313" key="2">
    <source>
        <dbReference type="Proteomes" id="UP001055879"/>
    </source>
</evidence>
<name>A0ACB9DIM5_ARCLA</name>
<keyword evidence="2" id="KW-1185">Reference proteome</keyword>
<reference evidence="2" key="1">
    <citation type="journal article" date="2022" name="Mol. Ecol. Resour.">
        <title>The genomes of chicory, endive, great burdock and yacon provide insights into Asteraceae palaeo-polyploidization history and plant inulin production.</title>
        <authorList>
            <person name="Fan W."/>
            <person name="Wang S."/>
            <person name="Wang H."/>
            <person name="Wang A."/>
            <person name="Jiang F."/>
            <person name="Liu H."/>
            <person name="Zhao H."/>
            <person name="Xu D."/>
            <person name="Zhang Y."/>
        </authorList>
    </citation>
    <scope>NUCLEOTIDE SEQUENCE [LARGE SCALE GENOMIC DNA]</scope>
    <source>
        <strain evidence="2">cv. Niubang</strain>
    </source>
</reference>
<sequence>MVVVGLTTTIILGFHDLVLDVWFRTRILSLELRIGFLGSKGVGSRQWMKLEWLKLDNKKRYSGWNTVMGLGRSRRGFQSSTGDGIWSDSSFIIVLRSLDCISFCIWNGQPWGGIQNDGSP</sequence>
<proteinExistence type="predicted"/>
<protein>
    <submittedName>
        <fullName evidence="1">Uncharacterized protein</fullName>
    </submittedName>
</protein>
<reference evidence="1 2" key="2">
    <citation type="journal article" date="2022" name="Mol. Ecol. Resour.">
        <title>The genomes of chicory, endive, great burdock and yacon provide insights into Asteraceae paleo-polyploidization history and plant inulin production.</title>
        <authorList>
            <person name="Fan W."/>
            <person name="Wang S."/>
            <person name="Wang H."/>
            <person name="Wang A."/>
            <person name="Jiang F."/>
            <person name="Liu H."/>
            <person name="Zhao H."/>
            <person name="Xu D."/>
            <person name="Zhang Y."/>
        </authorList>
    </citation>
    <scope>NUCLEOTIDE SEQUENCE [LARGE SCALE GENOMIC DNA]</scope>
    <source>
        <strain evidence="2">cv. Niubang</strain>
    </source>
</reference>
<gene>
    <name evidence="1" type="ORF">L6452_08928</name>
</gene>
<dbReference type="Proteomes" id="UP001055879">
    <property type="component" value="Linkage Group LG03"/>
</dbReference>
<comment type="caution">
    <text evidence="1">The sequence shown here is derived from an EMBL/GenBank/DDBJ whole genome shotgun (WGS) entry which is preliminary data.</text>
</comment>
<accession>A0ACB9DIM5</accession>
<organism evidence="1 2">
    <name type="scientific">Arctium lappa</name>
    <name type="common">Greater burdock</name>
    <name type="synonym">Lappa major</name>
    <dbReference type="NCBI Taxonomy" id="4217"/>
    <lineage>
        <taxon>Eukaryota</taxon>
        <taxon>Viridiplantae</taxon>
        <taxon>Streptophyta</taxon>
        <taxon>Embryophyta</taxon>
        <taxon>Tracheophyta</taxon>
        <taxon>Spermatophyta</taxon>
        <taxon>Magnoliopsida</taxon>
        <taxon>eudicotyledons</taxon>
        <taxon>Gunneridae</taxon>
        <taxon>Pentapetalae</taxon>
        <taxon>asterids</taxon>
        <taxon>campanulids</taxon>
        <taxon>Asterales</taxon>
        <taxon>Asteraceae</taxon>
        <taxon>Carduoideae</taxon>
        <taxon>Cardueae</taxon>
        <taxon>Arctiinae</taxon>
        <taxon>Arctium</taxon>
    </lineage>
</organism>
<dbReference type="EMBL" id="CM042049">
    <property type="protein sequence ID" value="KAI3746494.1"/>
    <property type="molecule type" value="Genomic_DNA"/>
</dbReference>